<dbReference type="Gene3D" id="2.130.10.10">
    <property type="entry name" value="YVTN repeat-like/Quinoprotein amine dehydrogenase"/>
    <property type="match status" value="2"/>
</dbReference>
<feature type="repeat" description="WD" evidence="6">
    <location>
        <begin position="33"/>
        <end position="74"/>
    </location>
</feature>
<dbReference type="InterPro" id="IPR001480">
    <property type="entry name" value="Bulb-type_lectin_dom"/>
</dbReference>
<dbReference type="OrthoDB" id="538223at2759"/>
<evidence type="ECO:0000256" key="1">
    <source>
        <dbReference type="ARBA" id="ARBA00022574"/>
    </source>
</evidence>
<sequence>VTISSDGQLVASGSVDRTVRLWDATTGEVRATLQGHSNAVESVAISADGQLVASGSQDGTVRLWDAATGAVRATHQGHSHAVESVAVSADGRLVASGSSDGTVKLWNLATRAAEATLLIGTVVRNLSFSILGQYLIADMESFDIRSLTTLVHVRSNSLQRLLISNNWIAEEDEDILWLPPEYRPTRVAIANGVIALGFLSGIISILEFKPGEKTIQ</sequence>
<dbReference type="PANTHER" id="PTHR22847:SF637">
    <property type="entry name" value="WD REPEAT DOMAIN 5B"/>
    <property type="match status" value="1"/>
</dbReference>
<dbReference type="PROSITE" id="PS50082">
    <property type="entry name" value="WD_REPEATS_2"/>
    <property type="match status" value="3"/>
</dbReference>
<dbReference type="PROSITE" id="PS50294">
    <property type="entry name" value="WD_REPEATS_REGION"/>
    <property type="match status" value="3"/>
</dbReference>
<dbReference type="SUPFAM" id="SSF50978">
    <property type="entry name" value="WD40 repeat-like"/>
    <property type="match status" value="1"/>
</dbReference>
<dbReference type="InterPro" id="IPR015943">
    <property type="entry name" value="WD40/YVTN_repeat-like_dom_sf"/>
</dbReference>
<evidence type="ECO:0000256" key="4">
    <source>
        <dbReference type="ARBA" id="ARBA00039789"/>
    </source>
</evidence>
<comment type="similarity">
    <text evidence="3">Belongs to the WD repeat MDV1/CAF4 family.</text>
</comment>
<keyword evidence="9" id="KW-1185">Reference proteome</keyword>
<dbReference type="PROSITE" id="PS00678">
    <property type="entry name" value="WD_REPEATS_1"/>
    <property type="match status" value="3"/>
</dbReference>
<dbReference type="PROSITE" id="PS50927">
    <property type="entry name" value="BULB_LECTIN"/>
    <property type="match status" value="1"/>
</dbReference>
<dbReference type="EMBL" id="KV746591">
    <property type="protein sequence ID" value="OCK72773.1"/>
    <property type="molecule type" value="Genomic_DNA"/>
</dbReference>
<dbReference type="Proteomes" id="UP000250266">
    <property type="component" value="Unassembled WGS sequence"/>
</dbReference>
<evidence type="ECO:0000256" key="5">
    <source>
        <dbReference type="ARBA" id="ARBA00043913"/>
    </source>
</evidence>
<evidence type="ECO:0000256" key="3">
    <source>
        <dbReference type="ARBA" id="ARBA00038415"/>
    </source>
</evidence>
<organism evidence="8 9">
    <name type="scientific">Lepidopterella palustris CBS 459.81</name>
    <dbReference type="NCBI Taxonomy" id="1314670"/>
    <lineage>
        <taxon>Eukaryota</taxon>
        <taxon>Fungi</taxon>
        <taxon>Dikarya</taxon>
        <taxon>Ascomycota</taxon>
        <taxon>Pezizomycotina</taxon>
        <taxon>Dothideomycetes</taxon>
        <taxon>Pleosporomycetidae</taxon>
        <taxon>Mytilinidiales</taxon>
        <taxon>Argynnaceae</taxon>
        <taxon>Lepidopterella</taxon>
    </lineage>
</organism>
<dbReference type="InterPro" id="IPR020472">
    <property type="entry name" value="WD40_PAC1"/>
</dbReference>
<dbReference type="SMART" id="SM00320">
    <property type="entry name" value="WD40"/>
    <property type="match status" value="3"/>
</dbReference>
<dbReference type="Pfam" id="PF00400">
    <property type="entry name" value="WD40"/>
    <property type="match status" value="3"/>
</dbReference>
<accession>A0A8E2DW89</accession>
<dbReference type="InterPro" id="IPR036322">
    <property type="entry name" value="WD40_repeat_dom_sf"/>
</dbReference>
<proteinExistence type="inferred from homology"/>
<dbReference type="SMART" id="SM00564">
    <property type="entry name" value="PQQ"/>
    <property type="match status" value="2"/>
</dbReference>
<dbReference type="PANTHER" id="PTHR22847">
    <property type="entry name" value="WD40 REPEAT PROTEIN"/>
    <property type="match status" value="1"/>
</dbReference>
<feature type="non-terminal residue" evidence="8">
    <location>
        <position position="1"/>
    </location>
</feature>
<dbReference type="InterPro" id="IPR001680">
    <property type="entry name" value="WD40_rpt"/>
</dbReference>
<feature type="repeat" description="WD" evidence="6">
    <location>
        <begin position="75"/>
        <end position="116"/>
    </location>
</feature>
<keyword evidence="2" id="KW-0677">Repeat</keyword>
<gene>
    <name evidence="8" type="ORF">K432DRAFT_315034</name>
</gene>
<dbReference type="AlphaFoldDB" id="A0A8E2DW89"/>
<feature type="repeat" description="WD" evidence="6">
    <location>
        <begin position="1"/>
        <end position="32"/>
    </location>
</feature>
<dbReference type="GO" id="GO:0005634">
    <property type="term" value="C:nucleus"/>
    <property type="evidence" value="ECO:0007669"/>
    <property type="project" value="TreeGrafter"/>
</dbReference>
<dbReference type="InterPro" id="IPR018391">
    <property type="entry name" value="PQQ_b-propeller_rpt"/>
</dbReference>
<evidence type="ECO:0000313" key="9">
    <source>
        <dbReference type="Proteomes" id="UP000250266"/>
    </source>
</evidence>
<evidence type="ECO:0000256" key="2">
    <source>
        <dbReference type="ARBA" id="ARBA00022737"/>
    </source>
</evidence>
<comment type="function">
    <text evidence="5">Involved in mitochondrial fission. Acts as an adapter protein required to form mitochondrial fission complexes. Formation of these complexes is required to promote constriction and fission of the mitochondrial compartment at a late step in mitochondrial division.</text>
</comment>
<evidence type="ECO:0000313" key="8">
    <source>
        <dbReference type="EMBL" id="OCK72773.1"/>
    </source>
</evidence>
<evidence type="ECO:0000259" key="7">
    <source>
        <dbReference type="PROSITE" id="PS50927"/>
    </source>
</evidence>
<dbReference type="GO" id="GO:1990234">
    <property type="term" value="C:transferase complex"/>
    <property type="evidence" value="ECO:0007669"/>
    <property type="project" value="UniProtKB-ARBA"/>
</dbReference>
<evidence type="ECO:0000256" key="6">
    <source>
        <dbReference type="PROSITE-ProRule" id="PRU00221"/>
    </source>
</evidence>
<dbReference type="InterPro" id="IPR019775">
    <property type="entry name" value="WD40_repeat_CS"/>
</dbReference>
<keyword evidence="1 6" id="KW-0853">WD repeat</keyword>
<feature type="domain" description="Bulb-type lectin" evidence="7">
    <location>
        <begin position="1"/>
        <end position="108"/>
    </location>
</feature>
<dbReference type="PRINTS" id="PR00320">
    <property type="entry name" value="GPROTEINBRPT"/>
</dbReference>
<name>A0A8E2DW89_9PEZI</name>
<protein>
    <recommendedName>
        <fullName evidence="4">Mitochondrial division protein 1</fullName>
    </recommendedName>
</protein>
<reference evidence="8 9" key="1">
    <citation type="journal article" date="2016" name="Nat. Commun.">
        <title>Ectomycorrhizal ecology is imprinted in the genome of the dominant symbiotic fungus Cenococcum geophilum.</title>
        <authorList>
            <consortium name="DOE Joint Genome Institute"/>
            <person name="Peter M."/>
            <person name="Kohler A."/>
            <person name="Ohm R.A."/>
            <person name="Kuo A."/>
            <person name="Krutzmann J."/>
            <person name="Morin E."/>
            <person name="Arend M."/>
            <person name="Barry K.W."/>
            <person name="Binder M."/>
            <person name="Choi C."/>
            <person name="Clum A."/>
            <person name="Copeland A."/>
            <person name="Grisel N."/>
            <person name="Haridas S."/>
            <person name="Kipfer T."/>
            <person name="LaButti K."/>
            <person name="Lindquist E."/>
            <person name="Lipzen A."/>
            <person name="Maire R."/>
            <person name="Meier B."/>
            <person name="Mihaltcheva S."/>
            <person name="Molinier V."/>
            <person name="Murat C."/>
            <person name="Poggeler S."/>
            <person name="Quandt C.A."/>
            <person name="Sperisen C."/>
            <person name="Tritt A."/>
            <person name="Tisserant E."/>
            <person name="Crous P.W."/>
            <person name="Henrissat B."/>
            <person name="Nehls U."/>
            <person name="Egli S."/>
            <person name="Spatafora J.W."/>
            <person name="Grigoriev I.V."/>
            <person name="Martin F.M."/>
        </authorList>
    </citation>
    <scope>NUCLEOTIDE SEQUENCE [LARGE SCALE GENOMIC DNA]</scope>
    <source>
        <strain evidence="8 9">CBS 459.81</strain>
    </source>
</reference>